<feature type="compositionally biased region" description="Basic and acidic residues" evidence="1">
    <location>
        <begin position="70"/>
        <end position="87"/>
    </location>
</feature>
<gene>
    <name evidence="4" type="ORF">GON04_18975</name>
</gene>
<dbReference type="InterPro" id="IPR025419">
    <property type="entry name" value="DUF4142"/>
</dbReference>
<feature type="domain" description="DUF4142" evidence="3">
    <location>
        <begin position="83"/>
        <end position="219"/>
    </location>
</feature>
<feature type="compositionally biased region" description="Low complexity" evidence="1">
    <location>
        <begin position="36"/>
        <end position="45"/>
    </location>
</feature>
<evidence type="ECO:0000313" key="4">
    <source>
        <dbReference type="EMBL" id="MVQ31548.1"/>
    </source>
</evidence>
<dbReference type="Proteomes" id="UP000469385">
    <property type="component" value="Unassembled WGS sequence"/>
</dbReference>
<feature type="region of interest" description="Disordered" evidence="1">
    <location>
        <begin position="36"/>
        <end position="87"/>
    </location>
</feature>
<protein>
    <submittedName>
        <fullName evidence="4">DUF4142 domain-containing protein</fullName>
    </submittedName>
</protein>
<comment type="caution">
    <text evidence="4">The sequence shown here is derived from an EMBL/GenBank/DDBJ whole genome shotgun (WGS) entry which is preliminary data.</text>
</comment>
<dbReference type="AlphaFoldDB" id="A0A6N8IXQ1"/>
<keyword evidence="5" id="KW-1185">Reference proteome</keyword>
<evidence type="ECO:0000256" key="1">
    <source>
        <dbReference type="SAM" id="MobiDB-lite"/>
    </source>
</evidence>
<dbReference type="PANTHER" id="PTHR38593:SF1">
    <property type="entry name" value="BLR2558 PROTEIN"/>
    <property type="match status" value="1"/>
</dbReference>
<feature type="signal peptide" evidence="2">
    <location>
        <begin position="1"/>
        <end position="36"/>
    </location>
</feature>
<evidence type="ECO:0000256" key="2">
    <source>
        <dbReference type="SAM" id="SignalP"/>
    </source>
</evidence>
<sequence length="269" mass="28072">MRRGERRLSCRSSSMQRPQLSAIAMAMLLSAGGALAQASGATQPAGAGGTGTSATGGRSAPAAQPGEGTRQTESRKDDKVSADDRKFIQRAAGSGMYEVQVAQLATTRAKDPDVKAFADMLVDQHTKANDELTMLANAKGVELPAAPPHAMRRDVEQMGKKKADEFDKDFIRTVGIQDHEKDIKDFEKASKDVKDPELKAWVTRTLPTLKEHLAQARKLQDGGKGTDAQKMGAGASKPGAATGANKDAADHGGASTQTGGGSGANKTGS</sequence>
<reference evidence="4 5" key="1">
    <citation type="submission" date="2019-12" db="EMBL/GenBank/DDBJ databases">
        <authorList>
            <person name="Huq M.A."/>
        </authorList>
    </citation>
    <scope>NUCLEOTIDE SEQUENCE [LARGE SCALE GENOMIC DNA]</scope>
    <source>
        <strain evidence="4 5">MAH-25</strain>
    </source>
</reference>
<dbReference type="EMBL" id="WSEL01000009">
    <property type="protein sequence ID" value="MVQ31548.1"/>
    <property type="molecule type" value="Genomic_DNA"/>
</dbReference>
<organism evidence="4 5">
    <name type="scientific">Ramlibacter pinisoli</name>
    <dbReference type="NCBI Taxonomy" id="2682844"/>
    <lineage>
        <taxon>Bacteria</taxon>
        <taxon>Pseudomonadati</taxon>
        <taxon>Pseudomonadota</taxon>
        <taxon>Betaproteobacteria</taxon>
        <taxon>Burkholderiales</taxon>
        <taxon>Comamonadaceae</taxon>
        <taxon>Ramlibacter</taxon>
    </lineage>
</organism>
<dbReference type="InterPro" id="IPR012347">
    <property type="entry name" value="Ferritin-like"/>
</dbReference>
<proteinExistence type="predicted"/>
<dbReference type="PANTHER" id="PTHR38593">
    <property type="entry name" value="BLR2558 PROTEIN"/>
    <property type="match status" value="1"/>
</dbReference>
<accession>A0A6N8IXQ1</accession>
<feature type="chain" id="PRO_5026800925" evidence="2">
    <location>
        <begin position="37"/>
        <end position="269"/>
    </location>
</feature>
<dbReference type="Pfam" id="PF13628">
    <property type="entry name" value="DUF4142"/>
    <property type="match status" value="1"/>
</dbReference>
<name>A0A6N8IXQ1_9BURK</name>
<feature type="region of interest" description="Disordered" evidence="1">
    <location>
        <begin position="213"/>
        <end position="269"/>
    </location>
</feature>
<keyword evidence="2" id="KW-0732">Signal</keyword>
<dbReference type="Gene3D" id="1.20.1260.10">
    <property type="match status" value="1"/>
</dbReference>
<evidence type="ECO:0000313" key="5">
    <source>
        <dbReference type="Proteomes" id="UP000469385"/>
    </source>
</evidence>
<feature type="compositionally biased region" description="Low complexity" evidence="1">
    <location>
        <begin position="52"/>
        <end position="63"/>
    </location>
</feature>
<evidence type="ECO:0000259" key="3">
    <source>
        <dbReference type="Pfam" id="PF13628"/>
    </source>
</evidence>